<reference evidence="1 2" key="1">
    <citation type="submission" date="2018-06" db="EMBL/GenBank/DDBJ databases">
        <title>Genomic Encyclopedia of Archaeal and Bacterial Type Strains, Phase II (KMG-II): from individual species to whole genera.</title>
        <authorList>
            <person name="Goeker M."/>
        </authorList>
    </citation>
    <scope>NUCLEOTIDE SEQUENCE [LARGE SCALE GENOMIC DNA]</scope>
    <source>
        <strain evidence="1 2">ATCC BAA-1881</strain>
    </source>
</reference>
<dbReference type="Gene3D" id="3.10.150.10">
    <property type="entry name" value="DNA Polymerase III, subunit A, domain 2"/>
    <property type="match status" value="1"/>
</dbReference>
<keyword evidence="2" id="KW-1185">Reference proteome</keyword>
<dbReference type="RefSeq" id="WP_111325982.1">
    <property type="nucleotide sequence ID" value="NZ_QKUF01000038.1"/>
</dbReference>
<evidence type="ECO:0008006" key="3">
    <source>
        <dbReference type="Google" id="ProtNLM"/>
    </source>
</evidence>
<dbReference type="Proteomes" id="UP000248806">
    <property type="component" value="Unassembled WGS sequence"/>
</dbReference>
<proteinExistence type="predicted"/>
<sequence>MRVRVSAAAMQQVCRQLTACHASTIRLDAREQLLLTADLSSTMITVMLPAAVEEIGTHTLSLRALRQLLQQGSGPELTLSLAPRDEVTFLPVAPLHSSEPELLSLPVSSLHVLMRSVVPFVCRDFCLYRLCHVVLQAATENSLWAVGSDGFCAVRRRVQGTLSQQDPTKHLLLQVPFVRALSRFSSCIMPDAVCLYERETCAVVDLPLSYGRLLLRAHFSWEQYPDIEARIPTGPFGLVDRKALLYAVQALQALHDSPLLLEVEGSTQNLRLYLMTDTSPAAEMRLPVEGASIPADWDEGALLNPWYLVRMLRAFPDTQLSLHLSHPEKPFALRDETGDCTCLLMPMGLMSGHLDTIRRTIRLEREKLAALAPSVGILN</sequence>
<dbReference type="EMBL" id="QKUF01000038">
    <property type="protein sequence ID" value="PZW20982.1"/>
    <property type="molecule type" value="Genomic_DNA"/>
</dbReference>
<accession>A0A326U8S5</accession>
<dbReference type="Gene3D" id="3.70.10.10">
    <property type="match status" value="1"/>
</dbReference>
<comment type="caution">
    <text evidence="1">The sequence shown here is derived from an EMBL/GenBank/DDBJ whole genome shotgun (WGS) entry which is preliminary data.</text>
</comment>
<organism evidence="1 2">
    <name type="scientific">Thermosporothrix hazakensis</name>
    <dbReference type="NCBI Taxonomy" id="644383"/>
    <lineage>
        <taxon>Bacteria</taxon>
        <taxon>Bacillati</taxon>
        <taxon>Chloroflexota</taxon>
        <taxon>Ktedonobacteria</taxon>
        <taxon>Ktedonobacterales</taxon>
        <taxon>Thermosporotrichaceae</taxon>
        <taxon>Thermosporothrix</taxon>
    </lineage>
</organism>
<evidence type="ECO:0000313" key="2">
    <source>
        <dbReference type="Proteomes" id="UP000248806"/>
    </source>
</evidence>
<name>A0A326U8S5_THEHA</name>
<gene>
    <name evidence="1" type="ORF">EI42_05743</name>
</gene>
<evidence type="ECO:0000313" key="1">
    <source>
        <dbReference type="EMBL" id="PZW20982.1"/>
    </source>
</evidence>
<dbReference type="AlphaFoldDB" id="A0A326U8S5"/>
<protein>
    <recommendedName>
        <fullName evidence="3">DNA polymerase-3 subunit beta</fullName>
    </recommendedName>
</protein>